<dbReference type="SMART" id="SM00382">
    <property type="entry name" value="AAA"/>
    <property type="match status" value="1"/>
</dbReference>
<evidence type="ECO:0000313" key="13">
    <source>
        <dbReference type="Proteomes" id="UP000306584"/>
    </source>
</evidence>
<evidence type="ECO:0000256" key="7">
    <source>
        <dbReference type="ARBA" id="ARBA00022989"/>
    </source>
</evidence>
<dbReference type="Pfam" id="PF00005">
    <property type="entry name" value="ABC_tran"/>
    <property type="match status" value="1"/>
</dbReference>
<comment type="caution">
    <text evidence="12">The sequence shown here is derived from an EMBL/GenBank/DDBJ whole genome shotgun (WGS) entry which is preliminary data.</text>
</comment>
<dbReference type="GO" id="GO:0140359">
    <property type="term" value="F:ABC-type transporter activity"/>
    <property type="evidence" value="ECO:0007669"/>
    <property type="project" value="InterPro"/>
</dbReference>
<evidence type="ECO:0000256" key="8">
    <source>
        <dbReference type="ARBA" id="ARBA00023136"/>
    </source>
</evidence>
<evidence type="ECO:0000256" key="2">
    <source>
        <dbReference type="ARBA" id="ARBA00006012"/>
    </source>
</evidence>
<evidence type="ECO:0000256" key="1">
    <source>
        <dbReference type="ARBA" id="ARBA00004141"/>
    </source>
</evidence>
<dbReference type="InterPro" id="IPR043926">
    <property type="entry name" value="ABCG_dom"/>
</dbReference>
<accession>A0A4S9JFY3</accession>
<feature type="domain" description="ABC transporter" evidence="11">
    <location>
        <begin position="244"/>
        <end position="480"/>
    </location>
</feature>
<feature type="non-terminal residue" evidence="12">
    <location>
        <position position="1"/>
    </location>
</feature>
<feature type="compositionally biased region" description="Polar residues" evidence="9">
    <location>
        <begin position="212"/>
        <end position="225"/>
    </location>
</feature>
<dbReference type="EMBL" id="QZBD01000986">
    <property type="protein sequence ID" value="THY01481.1"/>
    <property type="molecule type" value="Genomic_DNA"/>
</dbReference>
<organism evidence="12 13">
    <name type="scientific">Aureobasidium pullulans</name>
    <name type="common">Black yeast</name>
    <name type="synonym">Pullularia pullulans</name>
    <dbReference type="NCBI Taxonomy" id="5580"/>
    <lineage>
        <taxon>Eukaryota</taxon>
        <taxon>Fungi</taxon>
        <taxon>Dikarya</taxon>
        <taxon>Ascomycota</taxon>
        <taxon>Pezizomycotina</taxon>
        <taxon>Dothideomycetes</taxon>
        <taxon>Dothideomycetidae</taxon>
        <taxon>Dothideales</taxon>
        <taxon>Saccotheciaceae</taxon>
        <taxon>Aureobasidium</taxon>
    </lineage>
</organism>
<evidence type="ECO:0000256" key="3">
    <source>
        <dbReference type="ARBA" id="ARBA00022448"/>
    </source>
</evidence>
<comment type="similarity">
    <text evidence="2">Belongs to the ABC transporter superfamily. ABCG family. PDR (TC 3.A.1.205) subfamily.</text>
</comment>
<keyword evidence="7 10" id="KW-1133">Transmembrane helix</keyword>
<keyword evidence="5" id="KW-0547">Nucleotide-binding</keyword>
<evidence type="ECO:0000256" key="5">
    <source>
        <dbReference type="ARBA" id="ARBA00022741"/>
    </source>
</evidence>
<feature type="transmembrane region" description="Helical" evidence="10">
    <location>
        <begin position="20"/>
        <end position="38"/>
    </location>
</feature>
<dbReference type="InterPro" id="IPR013525">
    <property type="entry name" value="ABC2_TM"/>
</dbReference>
<dbReference type="AlphaFoldDB" id="A0A4S9JFY3"/>
<gene>
    <name evidence="12" type="ORF">D6D01_10359</name>
</gene>
<feature type="transmembrane region" description="Helical" evidence="10">
    <location>
        <begin position="574"/>
        <end position="594"/>
    </location>
</feature>
<dbReference type="SUPFAM" id="SSF52540">
    <property type="entry name" value="P-loop containing nucleoside triphosphate hydrolases"/>
    <property type="match status" value="1"/>
</dbReference>
<proteinExistence type="inferred from homology"/>
<feature type="transmembrane region" description="Helical" evidence="10">
    <location>
        <begin position="645"/>
        <end position="675"/>
    </location>
</feature>
<keyword evidence="4 10" id="KW-0812">Transmembrane</keyword>
<protein>
    <submittedName>
        <fullName evidence="12">Putative ABC multidrug transporter</fullName>
    </submittedName>
</protein>
<feature type="transmembrane region" description="Helical" evidence="10">
    <location>
        <begin position="50"/>
        <end position="70"/>
    </location>
</feature>
<reference evidence="12 13" key="1">
    <citation type="submission" date="2018-10" db="EMBL/GenBank/DDBJ databases">
        <title>Fifty Aureobasidium pullulans genomes reveal a recombining polyextremotolerant generalist.</title>
        <authorList>
            <person name="Gostincar C."/>
            <person name="Turk M."/>
            <person name="Zajc J."/>
            <person name="Gunde-Cimerman N."/>
        </authorList>
    </citation>
    <scope>NUCLEOTIDE SEQUENCE [LARGE SCALE GENOMIC DNA]</scope>
    <source>
        <strain evidence="12 13">EXF-6604</strain>
    </source>
</reference>
<evidence type="ECO:0000256" key="10">
    <source>
        <dbReference type="SAM" id="Phobius"/>
    </source>
</evidence>
<dbReference type="GO" id="GO:0016887">
    <property type="term" value="F:ATP hydrolysis activity"/>
    <property type="evidence" value="ECO:0007669"/>
    <property type="project" value="InterPro"/>
</dbReference>
<dbReference type="Pfam" id="PF01061">
    <property type="entry name" value="ABC2_membrane"/>
    <property type="match status" value="2"/>
</dbReference>
<sequence length="890" mass="99682">SRGQNWIELIVDHSAEPSQFFIFFLLTLLVRFTMSAMFRSLAAVTQTVSQALAMAGVLVLAIVIYTGYTIPRSYMHPWFKWLTWINPLSYAFEALMVNEFHGRNFTCASFIPTDPDFSTTAFICSAVGAVTGQQTVSGDAYVQTSFGYRYTHLWRNFGIMVSFWLFFLATYLVASEMSSPALSSIEALLFLQRSKETDDHEVAQLVGRRNQRPSNSSSGENTQGIRSGGVVHAPSQHSIFSWHALIYDVQIKKQPRRLLDHVSGWVKPGTLTVLMGVSGAGKTTLLDVLAQRISIHGVMLVDGKPLKPSFQRNAGYVQQQDVHLETSTVREALRFSAILRQSKQTPLEEKYAYVEYIIQMLDMTDFSEAIVGIPGQGLNITQRKLLTIGVELAAKPEVLIFLDEPTSGLDSQSAWVIVALLRKLADSGQAILATIHQPSPILFLEFDRLLFLAKGGRTVYFGDIGPNADTLIGYFERQGGRSCRMTENPAEYILEQVTVGANRTGEKDWPALWNMSDECTDTRAELARLQLEVGISGNGASNEADHDEFAVSFSTQVFYTTSRVFQQYWRTPSYIYGKFLLGVASAFFVGFSFFNADSSIQGLQNVVFSIFMLTSILSTLVQQIMPRFVSQRSLYEIRERPSKVYSWAAFILANTIVEFLYQIALGILVYACYYYPVLGVQSSERQVLILISTLQIFVFASTFAHMVIVALPDAQTAGAVATLLFSMTMIFNGVFQPPQALPDFWIFMYRISPLTYIVGAVAGTGLHGRTVRCSTAEMRTFDPPAGQNCGGYLSTYLIDAAGVLMNPEAEESCQYCPLKTADQFLGVSAIKWSQRWRNVGIVFAFIFFNIAATFGLYYMFKVRRWRVSERLAKIKEWVCLFFAMWFGQAV</sequence>
<dbReference type="FunFam" id="3.40.50.300:FF:000054">
    <property type="entry name" value="ABC multidrug transporter atrF"/>
    <property type="match status" value="1"/>
</dbReference>
<evidence type="ECO:0000259" key="11">
    <source>
        <dbReference type="PROSITE" id="PS50893"/>
    </source>
</evidence>
<dbReference type="Pfam" id="PF19055">
    <property type="entry name" value="ABC2_membrane_7"/>
    <property type="match status" value="1"/>
</dbReference>
<keyword evidence="6" id="KW-0067">ATP-binding</keyword>
<keyword evidence="3" id="KW-0813">Transport</keyword>
<evidence type="ECO:0000256" key="6">
    <source>
        <dbReference type="ARBA" id="ARBA00022840"/>
    </source>
</evidence>
<comment type="subcellular location">
    <subcellularLocation>
        <location evidence="1">Membrane</location>
        <topology evidence="1">Multi-pass membrane protein</topology>
    </subcellularLocation>
</comment>
<feature type="transmembrane region" description="Helical" evidence="10">
    <location>
        <begin position="687"/>
        <end position="711"/>
    </location>
</feature>
<feature type="transmembrane region" description="Helical" evidence="10">
    <location>
        <begin position="153"/>
        <end position="174"/>
    </location>
</feature>
<dbReference type="PROSITE" id="PS50893">
    <property type="entry name" value="ABC_TRANSPORTER_2"/>
    <property type="match status" value="1"/>
</dbReference>
<keyword evidence="8 10" id="KW-0472">Membrane</keyword>
<feature type="transmembrane region" description="Helical" evidence="10">
    <location>
        <begin position="606"/>
        <end position="625"/>
    </location>
</feature>
<dbReference type="InterPro" id="IPR034003">
    <property type="entry name" value="ABCG_PDR_2"/>
</dbReference>
<dbReference type="InterPro" id="IPR003439">
    <property type="entry name" value="ABC_transporter-like_ATP-bd"/>
</dbReference>
<evidence type="ECO:0000256" key="4">
    <source>
        <dbReference type="ARBA" id="ARBA00022692"/>
    </source>
</evidence>
<dbReference type="PANTHER" id="PTHR19241">
    <property type="entry name" value="ATP-BINDING CASSETTE TRANSPORTER"/>
    <property type="match status" value="1"/>
</dbReference>
<dbReference type="InterPro" id="IPR027417">
    <property type="entry name" value="P-loop_NTPase"/>
</dbReference>
<dbReference type="GO" id="GO:0005524">
    <property type="term" value="F:ATP binding"/>
    <property type="evidence" value="ECO:0007669"/>
    <property type="project" value="UniProtKB-KW"/>
</dbReference>
<evidence type="ECO:0000256" key="9">
    <source>
        <dbReference type="SAM" id="MobiDB-lite"/>
    </source>
</evidence>
<dbReference type="Proteomes" id="UP000306584">
    <property type="component" value="Unassembled WGS sequence"/>
</dbReference>
<dbReference type="InterPro" id="IPR003593">
    <property type="entry name" value="AAA+_ATPase"/>
</dbReference>
<feature type="transmembrane region" description="Helical" evidence="10">
    <location>
        <begin position="841"/>
        <end position="860"/>
    </location>
</feature>
<name>A0A4S9JFY3_AURPU</name>
<feature type="region of interest" description="Disordered" evidence="9">
    <location>
        <begin position="205"/>
        <end position="230"/>
    </location>
</feature>
<evidence type="ECO:0000313" key="12">
    <source>
        <dbReference type="EMBL" id="THY01481.1"/>
    </source>
</evidence>
<dbReference type="Gene3D" id="3.40.50.300">
    <property type="entry name" value="P-loop containing nucleotide triphosphate hydrolases"/>
    <property type="match status" value="1"/>
</dbReference>
<feature type="transmembrane region" description="Helical" evidence="10">
    <location>
        <begin position="747"/>
        <end position="766"/>
    </location>
</feature>
<dbReference type="InterPro" id="IPR010929">
    <property type="entry name" value="PDR_CDR_ABC"/>
</dbReference>
<dbReference type="Pfam" id="PF06422">
    <property type="entry name" value="PDR_CDR"/>
    <property type="match status" value="1"/>
</dbReference>
<dbReference type="GO" id="GO:0016020">
    <property type="term" value="C:membrane"/>
    <property type="evidence" value="ECO:0007669"/>
    <property type="project" value="UniProtKB-SubCell"/>
</dbReference>
<dbReference type="CDD" id="cd03232">
    <property type="entry name" value="ABCG_PDR_domain2"/>
    <property type="match status" value="1"/>
</dbReference>